<dbReference type="SUPFAM" id="SSF52540">
    <property type="entry name" value="P-loop containing nucleoside triphosphate hydrolases"/>
    <property type="match status" value="1"/>
</dbReference>
<dbReference type="STRING" id="762983.HMPREF9444_01461"/>
<dbReference type="AlphaFoldDB" id="E8LL54"/>
<dbReference type="PANTHER" id="PTHR40396">
    <property type="entry name" value="ATPASE-LIKE PROTEIN"/>
    <property type="match status" value="1"/>
</dbReference>
<protein>
    <recommendedName>
        <fullName evidence="1">ATPase AAA-type core domain-containing protein</fullName>
    </recommendedName>
</protein>
<name>E8LL54_SUCHY</name>
<comment type="caution">
    <text evidence="2">The sequence shown here is derived from an EMBL/GenBank/DDBJ whole genome shotgun (WGS) entry which is preliminary data.</text>
</comment>
<evidence type="ECO:0000259" key="1">
    <source>
        <dbReference type="Pfam" id="PF13304"/>
    </source>
</evidence>
<proteinExistence type="predicted"/>
<gene>
    <name evidence="2" type="ORF">HMPREF9444_01461</name>
</gene>
<dbReference type="eggNOG" id="COG1106">
    <property type="taxonomic scope" value="Bacteria"/>
</dbReference>
<reference evidence="2 3" key="1">
    <citation type="submission" date="2011-01" db="EMBL/GenBank/DDBJ databases">
        <authorList>
            <person name="Weinstock G."/>
            <person name="Sodergren E."/>
            <person name="Clifton S."/>
            <person name="Fulton L."/>
            <person name="Fulton B."/>
            <person name="Courtney L."/>
            <person name="Fronick C."/>
            <person name="Harrison M."/>
            <person name="Strong C."/>
            <person name="Farmer C."/>
            <person name="Delahaunty K."/>
            <person name="Markovic C."/>
            <person name="Hall O."/>
            <person name="Minx P."/>
            <person name="Tomlinson C."/>
            <person name="Mitreva M."/>
            <person name="Hou S."/>
            <person name="Chen J."/>
            <person name="Wollam A."/>
            <person name="Pepin K.H."/>
            <person name="Johnson M."/>
            <person name="Bhonagiri V."/>
            <person name="Zhang X."/>
            <person name="Suruliraj S."/>
            <person name="Warren W."/>
            <person name="Chinwalla A."/>
            <person name="Mardis E.R."/>
            <person name="Wilson R.K."/>
        </authorList>
    </citation>
    <scope>NUCLEOTIDE SEQUENCE [LARGE SCALE GENOMIC DNA]</scope>
    <source>
        <strain evidence="3">DSM 22608 / JCM 16073 / KCTC 15190 / YIT 12066</strain>
    </source>
</reference>
<dbReference type="GO" id="GO:0005524">
    <property type="term" value="F:ATP binding"/>
    <property type="evidence" value="ECO:0007669"/>
    <property type="project" value="InterPro"/>
</dbReference>
<dbReference type="GO" id="GO:0016887">
    <property type="term" value="F:ATP hydrolysis activity"/>
    <property type="evidence" value="ECO:0007669"/>
    <property type="project" value="InterPro"/>
</dbReference>
<dbReference type="InterPro" id="IPR027417">
    <property type="entry name" value="P-loop_NTPase"/>
</dbReference>
<feature type="domain" description="ATPase AAA-type core" evidence="1">
    <location>
        <begin position="51"/>
        <end position="333"/>
    </location>
</feature>
<evidence type="ECO:0000313" key="3">
    <source>
        <dbReference type="Proteomes" id="UP000018458"/>
    </source>
</evidence>
<dbReference type="OrthoDB" id="9809324at2"/>
<dbReference type="PANTHER" id="PTHR40396:SF1">
    <property type="entry name" value="ATPASE AAA-TYPE CORE DOMAIN-CONTAINING PROTEIN"/>
    <property type="match status" value="1"/>
</dbReference>
<dbReference type="InterPro" id="IPR003959">
    <property type="entry name" value="ATPase_AAA_core"/>
</dbReference>
<dbReference type="EMBL" id="AEVO01000084">
    <property type="protein sequence ID" value="EFY06714.1"/>
    <property type="molecule type" value="Genomic_DNA"/>
</dbReference>
<sequence length="392" mass="45113">MIIDIRLSNFYSIDNDITLSLQAVNLRGKQALALKNNVFECGDEKLLKTVVICGANASGKSNIIKVIRFCLKLILNSHNHNENTVFNFEPFKFADSEKLSCFDIRFLIDGIEYEYSFSLTKTEIFTESLYFYPHGKKALVFTRDETKGKNKKDIYSFGKMIKRPLDVAESSSRKTLFISRASQMDCDIAKKVFSFFKNKIVPDYTDFSPIIFEESLRDNKKDILRLLKNVDCDIVDFRIKKDAQISKNLCITTFHKPNPLIPFDFDSEEATTGTKDLFKLLPIVFTAVKEGKLLLIDGLDKCLHTKVIEFILSLFNDSDSAQLIFTTYNTNLLKRFRKDQVYFVNKDAKGSSDLYSLYDFKNVKDGLDVEKAYLQGQFDAIPYINDLYDKII</sequence>
<dbReference type="Gene3D" id="3.40.50.300">
    <property type="entry name" value="P-loop containing nucleotide triphosphate hydrolases"/>
    <property type="match status" value="1"/>
</dbReference>
<dbReference type="HOGENOM" id="CLU_046693_2_0_6"/>
<organism evidence="2 3">
    <name type="scientific">Succinatimonas hippei (strain DSM 22608 / JCM 16073 / KCTC 15190 / YIT 12066)</name>
    <dbReference type="NCBI Taxonomy" id="762983"/>
    <lineage>
        <taxon>Bacteria</taxon>
        <taxon>Pseudomonadati</taxon>
        <taxon>Pseudomonadota</taxon>
        <taxon>Gammaproteobacteria</taxon>
        <taxon>Aeromonadales</taxon>
        <taxon>Succinivibrionaceae</taxon>
        <taxon>Succinatimonas</taxon>
    </lineage>
</organism>
<dbReference type="Proteomes" id="UP000018458">
    <property type="component" value="Unassembled WGS sequence"/>
</dbReference>
<keyword evidence="3" id="KW-1185">Reference proteome</keyword>
<dbReference type="Pfam" id="PF13304">
    <property type="entry name" value="AAA_21"/>
    <property type="match status" value="1"/>
</dbReference>
<accession>E8LL54</accession>
<evidence type="ECO:0000313" key="2">
    <source>
        <dbReference type="EMBL" id="EFY06714.1"/>
    </source>
</evidence>